<proteinExistence type="predicted"/>
<evidence type="ECO:0000313" key="1">
    <source>
        <dbReference type="EMBL" id="KAI0503881.1"/>
    </source>
</evidence>
<dbReference type="AlphaFoldDB" id="A0A8T3B479"/>
<reference evidence="1" key="1">
    <citation type="journal article" date="2022" name="Front. Genet.">
        <title>Chromosome-Scale Assembly of the Dendrobium nobile Genome Provides Insights Into the Molecular Mechanism of the Biosynthesis of the Medicinal Active Ingredient of Dendrobium.</title>
        <authorList>
            <person name="Xu Q."/>
            <person name="Niu S.-C."/>
            <person name="Li K.-L."/>
            <person name="Zheng P.-J."/>
            <person name="Zhang X.-J."/>
            <person name="Jia Y."/>
            <person name="Liu Y."/>
            <person name="Niu Y.-X."/>
            <person name="Yu L.-H."/>
            <person name="Chen D.-F."/>
            <person name="Zhang G.-Q."/>
        </authorList>
    </citation>
    <scope>NUCLEOTIDE SEQUENCE</scope>
    <source>
        <tissue evidence="1">Leaf</tissue>
    </source>
</reference>
<sequence>MSFILNPLKYEYIDILTNNISEVTNDFFFGKLLNFALREFPYEQDYHLRFQCKRCDHGFLLGAFHRMVIMQYSQDCLEQIDIKFLITQPYFLNKSLEVCLIKKKFKRVCLRFI</sequence>
<name>A0A8T3B479_DENNO</name>
<dbReference type="Proteomes" id="UP000829196">
    <property type="component" value="Unassembled WGS sequence"/>
</dbReference>
<dbReference type="EMBL" id="JAGYWB010000011">
    <property type="protein sequence ID" value="KAI0503881.1"/>
    <property type="molecule type" value="Genomic_DNA"/>
</dbReference>
<keyword evidence="2" id="KW-1185">Reference proteome</keyword>
<organism evidence="1 2">
    <name type="scientific">Dendrobium nobile</name>
    <name type="common">Orchid</name>
    <dbReference type="NCBI Taxonomy" id="94219"/>
    <lineage>
        <taxon>Eukaryota</taxon>
        <taxon>Viridiplantae</taxon>
        <taxon>Streptophyta</taxon>
        <taxon>Embryophyta</taxon>
        <taxon>Tracheophyta</taxon>
        <taxon>Spermatophyta</taxon>
        <taxon>Magnoliopsida</taxon>
        <taxon>Liliopsida</taxon>
        <taxon>Asparagales</taxon>
        <taxon>Orchidaceae</taxon>
        <taxon>Epidendroideae</taxon>
        <taxon>Malaxideae</taxon>
        <taxon>Dendrobiinae</taxon>
        <taxon>Dendrobium</taxon>
    </lineage>
</organism>
<accession>A0A8T3B479</accession>
<comment type="caution">
    <text evidence="1">The sequence shown here is derived from an EMBL/GenBank/DDBJ whole genome shotgun (WGS) entry which is preliminary data.</text>
</comment>
<protein>
    <submittedName>
        <fullName evidence="1">Uncharacterized protein</fullName>
    </submittedName>
</protein>
<evidence type="ECO:0000313" key="2">
    <source>
        <dbReference type="Proteomes" id="UP000829196"/>
    </source>
</evidence>
<gene>
    <name evidence="1" type="ORF">KFK09_014824</name>
</gene>